<evidence type="ECO:0000256" key="2">
    <source>
        <dbReference type="SAM" id="MobiDB-lite"/>
    </source>
</evidence>
<proteinExistence type="inferred from homology"/>
<dbReference type="Pfam" id="PF07896">
    <property type="entry name" value="DUF1674"/>
    <property type="match status" value="1"/>
</dbReference>
<organism evidence="3 4">
    <name type="scientific">Camelimonas abortus</name>
    <dbReference type="NCBI Taxonomy" id="1017184"/>
    <lineage>
        <taxon>Bacteria</taxon>
        <taxon>Pseudomonadati</taxon>
        <taxon>Pseudomonadota</taxon>
        <taxon>Alphaproteobacteria</taxon>
        <taxon>Hyphomicrobiales</taxon>
        <taxon>Chelatococcaceae</taxon>
        <taxon>Camelimonas</taxon>
    </lineage>
</organism>
<evidence type="ECO:0000313" key="4">
    <source>
        <dbReference type="Proteomes" id="UP001595536"/>
    </source>
</evidence>
<sequence>MTDTPPSDASGNAPAPEAATPRKPLSPSAQRALAEAQARRAAMEQRARELASRVELGGRGGPDPVRYNDWENNGIASDF</sequence>
<feature type="region of interest" description="Disordered" evidence="2">
    <location>
        <begin position="1"/>
        <end position="79"/>
    </location>
</feature>
<dbReference type="RefSeq" id="WP_376831660.1">
    <property type="nucleotide sequence ID" value="NZ_JBHLWR010000006.1"/>
</dbReference>
<dbReference type="EMBL" id="JBHRUV010000017">
    <property type="protein sequence ID" value="MFC3265487.1"/>
    <property type="molecule type" value="Genomic_DNA"/>
</dbReference>
<evidence type="ECO:0000313" key="3">
    <source>
        <dbReference type="EMBL" id="MFC3265487.1"/>
    </source>
</evidence>
<feature type="compositionally biased region" description="Polar residues" evidence="2">
    <location>
        <begin position="1"/>
        <end position="10"/>
    </location>
</feature>
<gene>
    <name evidence="3" type="ORF">ACFOEX_03785</name>
</gene>
<comment type="similarity">
    <text evidence="1">Belongs to the SDHAF4 family.</text>
</comment>
<name>A0ABV7LC68_9HYPH</name>
<dbReference type="InterPro" id="IPR012875">
    <property type="entry name" value="SDHF4"/>
</dbReference>
<protein>
    <submittedName>
        <fullName evidence="3">DUF1674 domain-containing protein</fullName>
    </submittedName>
</protein>
<keyword evidence="4" id="KW-1185">Reference proteome</keyword>
<dbReference type="Proteomes" id="UP001595536">
    <property type="component" value="Unassembled WGS sequence"/>
</dbReference>
<comment type="caution">
    <text evidence="3">The sequence shown here is derived from an EMBL/GenBank/DDBJ whole genome shotgun (WGS) entry which is preliminary data.</text>
</comment>
<accession>A0ABV7LC68</accession>
<evidence type="ECO:0000256" key="1">
    <source>
        <dbReference type="ARBA" id="ARBA00005701"/>
    </source>
</evidence>
<feature type="compositionally biased region" description="Basic and acidic residues" evidence="2">
    <location>
        <begin position="37"/>
        <end position="52"/>
    </location>
</feature>
<feature type="compositionally biased region" description="Polar residues" evidence="2">
    <location>
        <begin position="70"/>
        <end position="79"/>
    </location>
</feature>
<reference evidence="4" key="1">
    <citation type="journal article" date="2019" name="Int. J. Syst. Evol. Microbiol.">
        <title>The Global Catalogue of Microorganisms (GCM) 10K type strain sequencing project: providing services to taxonomists for standard genome sequencing and annotation.</title>
        <authorList>
            <consortium name="The Broad Institute Genomics Platform"/>
            <consortium name="The Broad Institute Genome Sequencing Center for Infectious Disease"/>
            <person name="Wu L."/>
            <person name="Ma J."/>
        </authorList>
    </citation>
    <scope>NUCLEOTIDE SEQUENCE [LARGE SCALE GENOMIC DNA]</scope>
    <source>
        <strain evidence="4">CCM 7941</strain>
    </source>
</reference>